<dbReference type="InterPro" id="IPR051313">
    <property type="entry name" value="Bact_iron-sidero_bind"/>
</dbReference>
<feature type="domain" description="Fe/B12 periplasmic-binding" evidence="7">
    <location>
        <begin position="40"/>
        <end position="295"/>
    </location>
</feature>
<evidence type="ECO:0000256" key="6">
    <source>
        <dbReference type="SAM" id="SignalP"/>
    </source>
</evidence>
<dbReference type="CDD" id="cd01140">
    <property type="entry name" value="FatB"/>
    <property type="match status" value="1"/>
</dbReference>
<evidence type="ECO:0000259" key="7">
    <source>
        <dbReference type="PROSITE" id="PS50983"/>
    </source>
</evidence>
<dbReference type="InterPro" id="IPR002491">
    <property type="entry name" value="ABC_transptr_periplasmic_BD"/>
</dbReference>
<proteinExistence type="inferred from homology"/>
<evidence type="ECO:0000256" key="4">
    <source>
        <dbReference type="ARBA" id="ARBA00022496"/>
    </source>
</evidence>
<dbReference type="PANTHER" id="PTHR30532:SF28">
    <property type="entry name" value="PETROBACTIN-BINDING PROTEIN YCLQ"/>
    <property type="match status" value="1"/>
</dbReference>
<comment type="similarity">
    <text evidence="2">Belongs to the bacterial solute-binding protein 8 family.</text>
</comment>
<keyword evidence="4" id="KW-0406">Ion transport</keyword>
<gene>
    <name evidence="8" type="ORF">F1B92_07885</name>
</gene>
<dbReference type="GO" id="GO:1901678">
    <property type="term" value="P:iron coordination entity transport"/>
    <property type="evidence" value="ECO:0007669"/>
    <property type="project" value="UniProtKB-ARBA"/>
</dbReference>
<dbReference type="SUPFAM" id="SSF53807">
    <property type="entry name" value="Helical backbone' metal receptor"/>
    <property type="match status" value="1"/>
</dbReference>
<evidence type="ECO:0000256" key="1">
    <source>
        <dbReference type="ARBA" id="ARBA00004196"/>
    </source>
</evidence>
<dbReference type="Gene3D" id="3.40.50.1980">
    <property type="entry name" value="Nitrogenase molybdenum iron protein domain"/>
    <property type="match status" value="2"/>
</dbReference>
<reference evidence="8 9" key="1">
    <citation type="submission" date="2019-09" db="EMBL/GenBank/DDBJ databases">
        <authorList>
            <person name="Silva M."/>
            <person name="Pereira G."/>
            <person name="Lopes-Da-Costa L."/>
            <person name="Silva E."/>
        </authorList>
    </citation>
    <scope>NUCLEOTIDE SEQUENCE [LARGE SCALE GENOMIC DNA]</scope>
    <source>
        <strain evidence="8 9">FMV-PI01</strain>
    </source>
</reference>
<evidence type="ECO:0000313" key="8">
    <source>
        <dbReference type="EMBL" id="MSN97079.1"/>
    </source>
</evidence>
<keyword evidence="4" id="KW-0408">Iron</keyword>
<keyword evidence="3" id="KW-0813">Transport</keyword>
<evidence type="ECO:0000313" key="9">
    <source>
        <dbReference type="Proteomes" id="UP000476338"/>
    </source>
</evidence>
<keyword evidence="4" id="KW-0410">Iron transport</keyword>
<accession>A0A6L5WIU8</accession>
<name>A0A6L5WIU8_9BACT</name>
<feature type="chain" id="PRO_5026708701" evidence="6">
    <location>
        <begin position="20"/>
        <end position="295"/>
    </location>
</feature>
<comment type="subcellular location">
    <subcellularLocation>
        <location evidence="1">Cell envelope</location>
    </subcellularLocation>
</comment>
<keyword evidence="5 6" id="KW-0732">Signal</keyword>
<sequence length="295" mass="32473">MKIFKFLFVVALGFSALIASDSVTFKSSKGDVVIKKNPKKVAIYDFGVLDTIDALGVNVEVAIATNVIPKNLQKYKNAPGIGSLKEPNFEKLFEFKPDVIFIGLRTLPAYEKLSKIAPTVYVELDYVNYLQSSKQNIENLAKLFDKNVKDEFVKLEKEINEVKGLAQNSDKKALVILTNDGKISAYGSGSRFGFLHSDLGIKEADSNIKASTHGQNVNYEYIAKINPDILLFVDRTSVVGGSKFGKDTLNNDLVNKTKAAKNGKIIALNADLWYLVAGGLNTIKTQIQEIKTALQ</sequence>
<dbReference type="GO" id="GO:0030288">
    <property type="term" value="C:outer membrane-bounded periplasmic space"/>
    <property type="evidence" value="ECO:0007669"/>
    <property type="project" value="TreeGrafter"/>
</dbReference>
<comment type="caution">
    <text evidence="8">The sequence shown here is derived from an EMBL/GenBank/DDBJ whole genome shotgun (WGS) entry which is preliminary data.</text>
</comment>
<dbReference type="PANTHER" id="PTHR30532">
    <property type="entry name" value="IRON III DICITRATE-BINDING PERIPLASMIC PROTEIN"/>
    <property type="match status" value="1"/>
</dbReference>
<organism evidence="8 9">
    <name type="scientific">Campylobacter portucalensis</name>
    <dbReference type="NCBI Taxonomy" id="2608384"/>
    <lineage>
        <taxon>Bacteria</taxon>
        <taxon>Pseudomonadati</taxon>
        <taxon>Campylobacterota</taxon>
        <taxon>Epsilonproteobacteria</taxon>
        <taxon>Campylobacterales</taxon>
        <taxon>Campylobacteraceae</taxon>
        <taxon>Campylobacter</taxon>
    </lineage>
</organism>
<dbReference type="InterPro" id="IPR033870">
    <property type="entry name" value="FatB"/>
</dbReference>
<evidence type="ECO:0000256" key="2">
    <source>
        <dbReference type="ARBA" id="ARBA00008814"/>
    </source>
</evidence>
<evidence type="ECO:0000256" key="3">
    <source>
        <dbReference type="ARBA" id="ARBA00022448"/>
    </source>
</evidence>
<dbReference type="Pfam" id="PF01497">
    <property type="entry name" value="Peripla_BP_2"/>
    <property type="match status" value="1"/>
</dbReference>
<dbReference type="AlphaFoldDB" id="A0A6L5WIU8"/>
<dbReference type="RefSeq" id="WP_154571328.1">
    <property type="nucleotide sequence ID" value="NZ_VWSJ01000038.1"/>
</dbReference>
<dbReference type="PROSITE" id="PS50983">
    <property type="entry name" value="FE_B12_PBP"/>
    <property type="match status" value="1"/>
</dbReference>
<dbReference type="EMBL" id="VWSJ01000038">
    <property type="protein sequence ID" value="MSN97079.1"/>
    <property type="molecule type" value="Genomic_DNA"/>
</dbReference>
<dbReference type="Proteomes" id="UP000476338">
    <property type="component" value="Unassembled WGS sequence"/>
</dbReference>
<keyword evidence="9" id="KW-1185">Reference proteome</keyword>
<feature type="signal peptide" evidence="6">
    <location>
        <begin position="1"/>
        <end position="19"/>
    </location>
</feature>
<evidence type="ECO:0000256" key="5">
    <source>
        <dbReference type="ARBA" id="ARBA00022729"/>
    </source>
</evidence>
<protein>
    <submittedName>
        <fullName evidence="8">Siderophore ABC transporter substrate-binding protein</fullName>
    </submittedName>
</protein>
<reference evidence="8 9" key="2">
    <citation type="submission" date="2020-03" db="EMBL/GenBank/DDBJ databases">
        <title>Campylobacter portucalensis sp. nov., a new species of Campylobacter isolated from the reproductive tract of bulls.</title>
        <authorList>
            <person name="Silva M.F."/>
            <person name="Pereira G."/>
            <person name="Carneiro C."/>
            <person name="Hemphill A."/>
            <person name="Mateus L."/>
            <person name="Lopes-Da-Costa L."/>
            <person name="Silva E."/>
        </authorList>
    </citation>
    <scope>NUCLEOTIDE SEQUENCE [LARGE SCALE GENOMIC DNA]</scope>
    <source>
        <strain evidence="8 9">FMV-PI01</strain>
    </source>
</reference>